<dbReference type="Proteomes" id="UP001230649">
    <property type="component" value="Unassembled WGS sequence"/>
</dbReference>
<organism evidence="1 2">
    <name type="scientific">Naganishia adeliensis</name>
    <dbReference type="NCBI Taxonomy" id="92952"/>
    <lineage>
        <taxon>Eukaryota</taxon>
        <taxon>Fungi</taxon>
        <taxon>Dikarya</taxon>
        <taxon>Basidiomycota</taxon>
        <taxon>Agaricomycotina</taxon>
        <taxon>Tremellomycetes</taxon>
        <taxon>Filobasidiales</taxon>
        <taxon>Filobasidiaceae</taxon>
        <taxon>Naganishia</taxon>
    </lineage>
</organism>
<evidence type="ECO:0000313" key="1">
    <source>
        <dbReference type="EMBL" id="KAJ9116125.1"/>
    </source>
</evidence>
<gene>
    <name evidence="1" type="ORF">QFC20_000802</name>
</gene>
<accession>A0ACC2WWI4</accession>
<sequence>MELYAFECIKNRRSSRACRGKTTFDRVGEPGPLYQNGPSNRQVSRIILLLPSNPLAFLGLQAALLPKPYKEAFANIFDAAPNIPYTDIKQVFSEDFAGKAPEELFTSFEETPIASASIAQVHEAVIDRHEVLEDGSVGKRWQEKVAVKVQKPAIRKQMEWDLWSYRSLMYLTEKLFDMPMYFVADYVSEQMRLETDFLNEAINAQKCAAFLADTPELKDKVYVPKVYSEVASSQRVMVMEWVKGCRITDRKQIEDWGFNPREVMDTVISCMSAMTFKWGFILLDHGLYITLPDKFKNEYCRLWRSLFTLDTKSIEDIALKWGIQLPVDLFASAILLRPFQVDKRRRAAQKLAEEPPKSEYEQQVELKQRMRNMLANEALIPRELIFITRNQRMSQANNQTIGSLSPRINITAHWAARGYRDSVAQDRSLRAEGIRGWLQDRRDNFIFGLALLALDANFWSTRFKQWWYSNKGKGETGWEDQLQAQFEKMAKDEFGIELQDDVFFG</sequence>
<dbReference type="EMBL" id="JASBWS010000004">
    <property type="protein sequence ID" value="KAJ9116125.1"/>
    <property type="molecule type" value="Genomic_DNA"/>
</dbReference>
<protein>
    <submittedName>
        <fullName evidence="1">Uncharacterized protein</fullName>
    </submittedName>
</protein>
<evidence type="ECO:0000313" key="2">
    <source>
        <dbReference type="Proteomes" id="UP001230649"/>
    </source>
</evidence>
<comment type="caution">
    <text evidence="1">The sequence shown here is derived from an EMBL/GenBank/DDBJ whole genome shotgun (WGS) entry which is preliminary data.</text>
</comment>
<reference evidence="1" key="1">
    <citation type="submission" date="2023-04" db="EMBL/GenBank/DDBJ databases">
        <title>Draft Genome sequencing of Naganishia species isolated from polar environments using Oxford Nanopore Technology.</title>
        <authorList>
            <person name="Leo P."/>
            <person name="Venkateswaran K."/>
        </authorList>
    </citation>
    <scope>NUCLEOTIDE SEQUENCE</scope>
    <source>
        <strain evidence="1">MNA-CCFEE 5262</strain>
    </source>
</reference>
<proteinExistence type="predicted"/>
<name>A0ACC2WWI4_9TREE</name>
<keyword evidence="2" id="KW-1185">Reference proteome</keyword>